<dbReference type="InterPro" id="IPR038765">
    <property type="entry name" value="Papain-like_cys_pep_sf"/>
</dbReference>
<feature type="domain" description="LRAT" evidence="1">
    <location>
        <begin position="21"/>
        <end position="166"/>
    </location>
</feature>
<dbReference type="InterPro" id="IPR007053">
    <property type="entry name" value="LRAT_dom"/>
</dbReference>
<dbReference type="EMBL" id="BDQV01000307">
    <property type="protein sequence ID" value="GAY62458.1"/>
    <property type="molecule type" value="Genomic_DNA"/>
</dbReference>
<reference evidence="2 3" key="1">
    <citation type="journal article" date="2017" name="Front. Genet.">
        <title>Draft sequencing of the heterozygous diploid genome of Satsuma (Citrus unshiu Marc.) using a hybrid assembly approach.</title>
        <authorList>
            <person name="Shimizu T."/>
            <person name="Tanizawa Y."/>
            <person name="Mochizuki T."/>
            <person name="Nagasaki H."/>
            <person name="Yoshioka T."/>
            <person name="Toyoda A."/>
            <person name="Fujiyama A."/>
            <person name="Kaminuma E."/>
            <person name="Nakamura Y."/>
        </authorList>
    </citation>
    <scope>NUCLEOTIDE SEQUENCE [LARGE SCALE GENOMIC DNA]</scope>
    <source>
        <strain evidence="3">cv. Miyagawa wase</strain>
    </source>
</reference>
<protein>
    <recommendedName>
        <fullName evidence="1">LRAT domain-containing protein</fullName>
    </recommendedName>
</protein>
<dbReference type="PROSITE" id="PS51934">
    <property type="entry name" value="LRAT"/>
    <property type="match status" value="1"/>
</dbReference>
<accession>A0A2H5QCU5</accession>
<dbReference type="AlphaFoldDB" id="A0A2H5QCU5"/>
<keyword evidence="3" id="KW-1185">Reference proteome</keyword>
<dbReference type="SUPFAM" id="SSF54001">
    <property type="entry name" value="Cysteine proteinases"/>
    <property type="match status" value="1"/>
</dbReference>
<dbReference type="PANTHER" id="PTHR46137:SF1">
    <property type="entry name" value="LRAT DOMAIN-CONTAINING PROTEIN"/>
    <property type="match status" value="1"/>
</dbReference>
<evidence type="ECO:0000313" key="2">
    <source>
        <dbReference type="EMBL" id="GAY62458.1"/>
    </source>
</evidence>
<organism evidence="2 3">
    <name type="scientific">Citrus unshiu</name>
    <name type="common">Satsuma mandarin</name>
    <name type="synonym">Citrus nobilis var. unshiu</name>
    <dbReference type="NCBI Taxonomy" id="55188"/>
    <lineage>
        <taxon>Eukaryota</taxon>
        <taxon>Viridiplantae</taxon>
        <taxon>Streptophyta</taxon>
        <taxon>Embryophyta</taxon>
        <taxon>Tracheophyta</taxon>
        <taxon>Spermatophyta</taxon>
        <taxon>Magnoliopsida</taxon>
        <taxon>eudicotyledons</taxon>
        <taxon>Gunneridae</taxon>
        <taxon>Pentapetalae</taxon>
        <taxon>rosids</taxon>
        <taxon>malvids</taxon>
        <taxon>Sapindales</taxon>
        <taxon>Rutaceae</taxon>
        <taxon>Aurantioideae</taxon>
        <taxon>Citrus</taxon>
    </lineage>
</organism>
<dbReference type="PANTHER" id="PTHR46137">
    <property type="entry name" value="OS05G0310600 PROTEIN"/>
    <property type="match status" value="1"/>
</dbReference>
<proteinExistence type="predicted"/>
<gene>
    <name evidence="2" type="ORF">CUMW_217950</name>
</gene>
<evidence type="ECO:0000313" key="3">
    <source>
        <dbReference type="Proteomes" id="UP000236630"/>
    </source>
</evidence>
<comment type="caution">
    <text evidence="2">The sequence shown here is derived from an EMBL/GenBank/DDBJ whole genome shotgun (WGS) entry which is preliminary data.</text>
</comment>
<dbReference type="Gene3D" id="3.90.1720.10">
    <property type="entry name" value="endopeptidase domain like (from Nostoc punctiforme)"/>
    <property type="match status" value="1"/>
</dbReference>
<name>A0A2H5QCU5_CITUN</name>
<dbReference type="Pfam" id="PF04970">
    <property type="entry name" value="LRAT"/>
    <property type="match status" value="1"/>
</dbReference>
<sequence>MGDQTCRAISREMLKPGDHICTERWNGLYYHHGIYVGDDLVIHVNGPRKRSAYSSTKMKSSSSASSVYHATCQNNGCQKGFNCGTIKTCLDCFLDGHSLYVYDYECSIVRRYVIQYGGCIKSPEEVIEFATSKLQRKDFCAGYNLLVSNCEHFATLCKTGLAFSMQSIILTAKTVAFLTK</sequence>
<dbReference type="Proteomes" id="UP000236630">
    <property type="component" value="Unassembled WGS sequence"/>
</dbReference>
<evidence type="ECO:0000259" key="1">
    <source>
        <dbReference type="PROSITE" id="PS51934"/>
    </source>
</evidence>